<evidence type="ECO:0000313" key="12">
    <source>
        <dbReference type="EMBL" id="KZT38614.1"/>
    </source>
</evidence>
<dbReference type="PROSITE" id="PS00678">
    <property type="entry name" value="WD_REPEATS_1"/>
    <property type="match status" value="1"/>
</dbReference>
<accession>A0A166DK49</accession>
<dbReference type="PANTHER" id="PTHR22851:SF0">
    <property type="entry name" value="DDB1- AND CUL4-ASSOCIATED FACTOR 13"/>
    <property type="match status" value="1"/>
</dbReference>
<dbReference type="EMBL" id="KV428060">
    <property type="protein sequence ID" value="KZT38614.1"/>
    <property type="molecule type" value="Genomic_DNA"/>
</dbReference>
<dbReference type="PRINTS" id="PR00320">
    <property type="entry name" value="GPROTEINBRPT"/>
</dbReference>
<name>A0A166DK49_9AGAM</name>
<keyword evidence="6" id="KW-0539">Nucleus</keyword>
<dbReference type="InterPro" id="IPR036322">
    <property type="entry name" value="WD40_repeat_dom_sf"/>
</dbReference>
<organism evidence="12 13">
    <name type="scientific">Sistotremastrum suecicum HHB10207 ss-3</name>
    <dbReference type="NCBI Taxonomy" id="1314776"/>
    <lineage>
        <taxon>Eukaryota</taxon>
        <taxon>Fungi</taxon>
        <taxon>Dikarya</taxon>
        <taxon>Basidiomycota</taxon>
        <taxon>Agaricomycotina</taxon>
        <taxon>Agaricomycetes</taxon>
        <taxon>Sistotremastrales</taxon>
        <taxon>Sistotremastraceae</taxon>
        <taxon>Sistotremastrum</taxon>
    </lineage>
</organism>
<feature type="domain" description="Sof1-like protein" evidence="11">
    <location>
        <begin position="325"/>
        <end position="411"/>
    </location>
</feature>
<evidence type="ECO:0000256" key="1">
    <source>
        <dbReference type="ARBA" id="ARBA00004604"/>
    </source>
</evidence>
<evidence type="ECO:0000256" key="2">
    <source>
        <dbReference type="ARBA" id="ARBA00005649"/>
    </source>
</evidence>
<evidence type="ECO:0000256" key="3">
    <source>
        <dbReference type="ARBA" id="ARBA00021762"/>
    </source>
</evidence>
<evidence type="ECO:0000313" key="13">
    <source>
        <dbReference type="Proteomes" id="UP000076798"/>
    </source>
</evidence>
<comment type="subcellular location">
    <subcellularLocation>
        <location evidence="1">Nucleus</location>
        <location evidence="1">Nucleolus</location>
    </subcellularLocation>
</comment>
<dbReference type="InterPro" id="IPR015943">
    <property type="entry name" value="WD40/YVTN_repeat-like_dom_sf"/>
</dbReference>
<evidence type="ECO:0000256" key="9">
    <source>
        <dbReference type="PROSITE-ProRule" id="PRU00221"/>
    </source>
</evidence>
<evidence type="ECO:0000256" key="10">
    <source>
        <dbReference type="SAM" id="MobiDB-lite"/>
    </source>
</evidence>
<dbReference type="AlphaFoldDB" id="A0A166DK49"/>
<dbReference type="Gene3D" id="2.130.10.10">
    <property type="entry name" value="YVTN repeat-like/Quinoprotein amine dehydrogenase"/>
    <property type="match status" value="2"/>
</dbReference>
<evidence type="ECO:0000256" key="8">
    <source>
        <dbReference type="ARBA" id="ARBA00032239"/>
    </source>
</evidence>
<dbReference type="SUPFAM" id="SSF50978">
    <property type="entry name" value="WD40 repeat-like"/>
    <property type="match status" value="1"/>
</dbReference>
<keyword evidence="13" id="KW-1185">Reference proteome</keyword>
<keyword evidence="5" id="KW-0677">Repeat</keyword>
<dbReference type="InterPro" id="IPR007287">
    <property type="entry name" value="Sof1"/>
</dbReference>
<feature type="compositionally biased region" description="Basic and acidic residues" evidence="10">
    <location>
        <begin position="397"/>
        <end position="416"/>
    </location>
</feature>
<dbReference type="PROSITE" id="PS50082">
    <property type="entry name" value="WD_REPEATS_2"/>
    <property type="match status" value="3"/>
</dbReference>
<keyword evidence="7" id="KW-0687">Ribonucleoprotein</keyword>
<dbReference type="PROSITE" id="PS50294">
    <property type="entry name" value="WD_REPEATS_REGION"/>
    <property type="match status" value="3"/>
</dbReference>
<dbReference type="GO" id="GO:0000462">
    <property type="term" value="P:maturation of SSU-rRNA from tricistronic rRNA transcript (SSU-rRNA, 5.8S rRNA, LSU-rRNA)"/>
    <property type="evidence" value="ECO:0007669"/>
    <property type="project" value="TreeGrafter"/>
</dbReference>
<gene>
    <name evidence="12" type="ORF">SISSUDRAFT_1046776</name>
</gene>
<dbReference type="PANTHER" id="PTHR22851">
    <property type="entry name" value="U3 SMALL NUCLEOLAR RNA U3 SNORNA ASSOCIATED PROTEIN"/>
    <property type="match status" value="1"/>
</dbReference>
<dbReference type="InterPro" id="IPR020472">
    <property type="entry name" value="WD40_PAC1"/>
</dbReference>
<dbReference type="InterPro" id="IPR001680">
    <property type="entry name" value="WD40_rpt"/>
</dbReference>
<feature type="repeat" description="WD" evidence="9">
    <location>
        <begin position="249"/>
        <end position="281"/>
    </location>
</feature>
<evidence type="ECO:0000259" key="11">
    <source>
        <dbReference type="Pfam" id="PF04158"/>
    </source>
</evidence>
<dbReference type="SMART" id="SM00320">
    <property type="entry name" value="WD40"/>
    <property type="match status" value="7"/>
</dbReference>
<feature type="repeat" description="WD" evidence="9">
    <location>
        <begin position="292"/>
        <end position="333"/>
    </location>
</feature>
<evidence type="ECO:0000256" key="7">
    <source>
        <dbReference type="ARBA" id="ARBA00023274"/>
    </source>
</evidence>
<keyword evidence="4 9" id="KW-0853">WD repeat</keyword>
<evidence type="ECO:0000256" key="4">
    <source>
        <dbReference type="ARBA" id="ARBA00022574"/>
    </source>
</evidence>
<dbReference type="Pfam" id="PF04158">
    <property type="entry name" value="Sof1"/>
    <property type="match status" value="1"/>
</dbReference>
<evidence type="ECO:0000256" key="6">
    <source>
        <dbReference type="ARBA" id="ARBA00023242"/>
    </source>
</evidence>
<reference evidence="12 13" key="1">
    <citation type="journal article" date="2016" name="Mol. Biol. Evol.">
        <title>Comparative Genomics of Early-Diverging Mushroom-Forming Fungi Provides Insights into the Origins of Lignocellulose Decay Capabilities.</title>
        <authorList>
            <person name="Nagy L.G."/>
            <person name="Riley R."/>
            <person name="Tritt A."/>
            <person name="Adam C."/>
            <person name="Daum C."/>
            <person name="Floudas D."/>
            <person name="Sun H."/>
            <person name="Yadav J.S."/>
            <person name="Pangilinan J."/>
            <person name="Larsson K.H."/>
            <person name="Matsuura K."/>
            <person name="Barry K."/>
            <person name="Labutti K."/>
            <person name="Kuo R."/>
            <person name="Ohm R.A."/>
            <person name="Bhattacharya S.S."/>
            <person name="Shirouzu T."/>
            <person name="Yoshinaga Y."/>
            <person name="Martin F.M."/>
            <person name="Grigoriev I.V."/>
            <person name="Hibbett D.S."/>
        </authorList>
    </citation>
    <scope>NUCLEOTIDE SEQUENCE [LARGE SCALE GENOMIC DNA]</scope>
    <source>
        <strain evidence="12 13">HHB10207 ss-3</strain>
    </source>
</reference>
<proteinExistence type="inferred from homology"/>
<sequence length="416" mass="46740">MRALNAVKMERMFAKPFVAALEGHIEGVECIVRRPKRVGVIASASWDGEIILHDLPLRQQLVRFPNAHKGKVSALCFADEDRLLSCGVDRNVKLWDVRSALESGEGSSTKDPITDRKPLAVFPGKAAFSGIDHHAQEPLFATASNVVQIWDETKSTPVSDLTFSTSTETVTGIRFNQSEPSVLASIGSDRTFTLYDIRTGKAERRLVMQMRSNDLAWSPTFPTSILLASEDHNLYTFDIRSLQSPTQIYKAHVSAVISCDWSPTGLEFVSGGWDRTVRIWKEGVGKQPEVYHTKRMQRVLSTAFTADARYVLSGSDDGNVRIWKAKANEKLGIIDTREKAAMEYRDALKERWKSDKAIGRISRSRHLPKAVHNADTLKRTMVDARKVKEDRRRKHTRAGENKPKAERKKVVVAEQT</sequence>
<dbReference type="UniPathway" id="UPA00143"/>
<dbReference type="STRING" id="1314776.A0A166DK49"/>
<dbReference type="InterPro" id="IPR051733">
    <property type="entry name" value="WD_repeat_DCAF13/WDSOF1"/>
</dbReference>
<feature type="repeat" description="WD" evidence="9">
    <location>
        <begin position="65"/>
        <end position="99"/>
    </location>
</feature>
<dbReference type="Proteomes" id="UP000076798">
    <property type="component" value="Unassembled WGS sequence"/>
</dbReference>
<dbReference type="GO" id="GO:0032040">
    <property type="term" value="C:small-subunit processome"/>
    <property type="evidence" value="ECO:0007669"/>
    <property type="project" value="TreeGrafter"/>
</dbReference>
<protein>
    <recommendedName>
        <fullName evidence="3">DDB1- and CUL4-associated factor 13</fullName>
    </recommendedName>
    <alternativeName>
        <fullName evidence="8">WD repeat and SOF domain-containing protein 1</fullName>
    </alternativeName>
</protein>
<dbReference type="GO" id="GO:0016567">
    <property type="term" value="P:protein ubiquitination"/>
    <property type="evidence" value="ECO:0007669"/>
    <property type="project" value="UniProtKB-UniPathway"/>
</dbReference>
<dbReference type="Pfam" id="PF00400">
    <property type="entry name" value="WD40"/>
    <property type="match status" value="3"/>
</dbReference>
<comment type="similarity">
    <text evidence="2">Belongs to the WD repeat DCAF13/WDSOF1 family.</text>
</comment>
<evidence type="ECO:0000256" key="5">
    <source>
        <dbReference type="ARBA" id="ARBA00022737"/>
    </source>
</evidence>
<feature type="region of interest" description="Disordered" evidence="10">
    <location>
        <begin position="386"/>
        <end position="416"/>
    </location>
</feature>
<dbReference type="OrthoDB" id="10249065at2759"/>
<dbReference type="InterPro" id="IPR019775">
    <property type="entry name" value="WD40_repeat_CS"/>
</dbReference>